<dbReference type="PANTHER" id="PTHR16133:SF0">
    <property type="entry name" value="ZINC_IRON REGULATED TRANSPORTER-RELATED PROTEIN 102B, ISOFORM E"/>
    <property type="match status" value="1"/>
</dbReference>
<evidence type="ECO:0000256" key="8">
    <source>
        <dbReference type="SAM" id="Phobius"/>
    </source>
</evidence>
<dbReference type="EMBL" id="KI925458">
    <property type="protein sequence ID" value="ETW81612.1"/>
    <property type="molecule type" value="Genomic_DNA"/>
</dbReference>
<organism evidence="9 10">
    <name type="scientific">Heterobasidion irregulare (strain TC 32-1)</name>
    <dbReference type="NCBI Taxonomy" id="747525"/>
    <lineage>
        <taxon>Eukaryota</taxon>
        <taxon>Fungi</taxon>
        <taxon>Dikarya</taxon>
        <taxon>Basidiomycota</taxon>
        <taxon>Agaricomycotina</taxon>
        <taxon>Agaricomycetes</taxon>
        <taxon>Russulales</taxon>
        <taxon>Bondarzewiaceae</taxon>
        <taxon>Heterobasidion</taxon>
        <taxon>Heterobasidion annosum species complex</taxon>
    </lineage>
</organism>
<evidence type="ECO:0000313" key="9">
    <source>
        <dbReference type="EMBL" id="ETW81612.1"/>
    </source>
</evidence>
<keyword evidence="10" id="KW-1185">Reference proteome</keyword>
<dbReference type="KEGG" id="hir:HETIRDRAFT_125108"/>
<feature type="transmembrane region" description="Helical" evidence="8">
    <location>
        <begin position="69"/>
        <end position="90"/>
    </location>
</feature>
<dbReference type="RefSeq" id="XP_009546243.1">
    <property type="nucleotide sequence ID" value="XM_009547948.1"/>
</dbReference>
<sequence length="329" mass="34489">MQISLLAMSGLLALTSFGVGMLPLSFSYSRKHLSRLSSLGTGLLLGTALGVIIPEYVEGISIVLAESSSQLPTGTIALSLLAGFSLMLVVEQLGSSHVHEAPSDQSLKPRHVVDDVSFDVELGELENEQGIPSRSRDVSPRRGTVESDTKQPAYPLTIGLVIHGLADGLALGVSAVSSGDSSVSSDLSFLVFLALAIHKAPTALAYSTTLLSTSLPRVECKKHLFVFSCSTPVGAVVAYSAFAFLGISQAHNVGIALLISGGSFLYVATVLQPVSHHALPGVSAEEEGKKSRIIFILLGMFIPYFIGSVLEHGHDHASTSSPALESPRT</sequence>
<gene>
    <name evidence="9" type="ORF">HETIRDRAFT_125108</name>
</gene>
<dbReference type="OrthoDB" id="19859at2759"/>
<dbReference type="Pfam" id="PF02535">
    <property type="entry name" value="Zip"/>
    <property type="match status" value="1"/>
</dbReference>
<comment type="subcellular location">
    <subcellularLocation>
        <location evidence="1">Endomembrane system</location>
        <topology evidence="1">Multi-pass membrane protein</topology>
    </subcellularLocation>
    <subcellularLocation>
        <location evidence="2">Golgi apparatus membrane</location>
    </subcellularLocation>
</comment>
<evidence type="ECO:0000256" key="3">
    <source>
        <dbReference type="ARBA" id="ARBA00022692"/>
    </source>
</evidence>
<feature type="transmembrane region" description="Helical" evidence="8">
    <location>
        <begin position="6"/>
        <end position="24"/>
    </location>
</feature>
<dbReference type="Proteomes" id="UP000030671">
    <property type="component" value="Unassembled WGS sequence"/>
</dbReference>
<evidence type="ECO:0000256" key="6">
    <source>
        <dbReference type="ARBA" id="ARBA00023136"/>
    </source>
</evidence>
<evidence type="ECO:0000256" key="1">
    <source>
        <dbReference type="ARBA" id="ARBA00004127"/>
    </source>
</evidence>
<feature type="compositionally biased region" description="Basic and acidic residues" evidence="7">
    <location>
        <begin position="134"/>
        <end position="149"/>
    </location>
</feature>
<reference evidence="9 10" key="1">
    <citation type="journal article" date="2012" name="New Phytol.">
        <title>Insight into trade-off between wood decay and parasitism from the genome of a fungal forest pathogen.</title>
        <authorList>
            <person name="Olson A."/>
            <person name="Aerts A."/>
            <person name="Asiegbu F."/>
            <person name="Belbahri L."/>
            <person name="Bouzid O."/>
            <person name="Broberg A."/>
            <person name="Canback B."/>
            <person name="Coutinho P.M."/>
            <person name="Cullen D."/>
            <person name="Dalman K."/>
            <person name="Deflorio G."/>
            <person name="van Diepen L.T."/>
            <person name="Dunand C."/>
            <person name="Duplessis S."/>
            <person name="Durling M."/>
            <person name="Gonthier P."/>
            <person name="Grimwood J."/>
            <person name="Fossdal C.G."/>
            <person name="Hansson D."/>
            <person name="Henrissat B."/>
            <person name="Hietala A."/>
            <person name="Himmelstrand K."/>
            <person name="Hoffmeister D."/>
            <person name="Hogberg N."/>
            <person name="James T.Y."/>
            <person name="Karlsson M."/>
            <person name="Kohler A."/>
            <person name="Kues U."/>
            <person name="Lee Y.H."/>
            <person name="Lin Y.C."/>
            <person name="Lind M."/>
            <person name="Lindquist E."/>
            <person name="Lombard V."/>
            <person name="Lucas S."/>
            <person name="Lunden K."/>
            <person name="Morin E."/>
            <person name="Murat C."/>
            <person name="Park J."/>
            <person name="Raffaello T."/>
            <person name="Rouze P."/>
            <person name="Salamov A."/>
            <person name="Schmutz J."/>
            <person name="Solheim H."/>
            <person name="Stahlberg J."/>
            <person name="Velez H."/>
            <person name="de Vries R.P."/>
            <person name="Wiebenga A."/>
            <person name="Woodward S."/>
            <person name="Yakovlev I."/>
            <person name="Garbelotto M."/>
            <person name="Martin F."/>
            <person name="Grigoriev I.V."/>
            <person name="Stenlid J."/>
        </authorList>
    </citation>
    <scope>NUCLEOTIDE SEQUENCE [LARGE SCALE GENOMIC DNA]</scope>
    <source>
        <strain evidence="9 10">TC 32-1</strain>
    </source>
</reference>
<feature type="transmembrane region" description="Helical" evidence="8">
    <location>
        <begin position="253"/>
        <end position="271"/>
    </location>
</feature>
<keyword evidence="3 8" id="KW-0812">Transmembrane</keyword>
<evidence type="ECO:0000256" key="2">
    <source>
        <dbReference type="ARBA" id="ARBA00004394"/>
    </source>
</evidence>
<name>W4K6Z4_HETIT</name>
<feature type="transmembrane region" description="Helical" evidence="8">
    <location>
        <begin position="36"/>
        <end position="57"/>
    </location>
</feature>
<dbReference type="PANTHER" id="PTHR16133">
    <property type="entry name" value="SOLUTE CARRIER FAMILY 39 ZINC TRANSPORTER , MEMBER 9-RELATED"/>
    <property type="match status" value="1"/>
</dbReference>
<evidence type="ECO:0000256" key="7">
    <source>
        <dbReference type="SAM" id="MobiDB-lite"/>
    </source>
</evidence>
<feature type="transmembrane region" description="Helical" evidence="8">
    <location>
        <begin position="156"/>
        <end position="177"/>
    </location>
</feature>
<evidence type="ECO:0000256" key="5">
    <source>
        <dbReference type="ARBA" id="ARBA00023034"/>
    </source>
</evidence>
<keyword evidence="5" id="KW-0333">Golgi apparatus</keyword>
<dbReference type="GeneID" id="20666896"/>
<evidence type="ECO:0000313" key="10">
    <source>
        <dbReference type="Proteomes" id="UP000030671"/>
    </source>
</evidence>
<feature type="region of interest" description="Disordered" evidence="7">
    <location>
        <begin position="128"/>
        <end position="149"/>
    </location>
</feature>
<proteinExistence type="predicted"/>
<feature type="transmembrane region" description="Helical" evidence="8">
    <location>
        <begin position="292"/>
        <end position="310"/>
    </location>
</feature>
<dbReference type="eggNOG" id="KOG3907">
    <property type="taxonomic scope" value="Eukaryota"/>
</dbReference>
<keyword evidence="4 8" id="KW-1133">Transmembrane helix</keyword>
<dbReference type="InterPro" id="IPR045891">
    <property type="entry name" value="ZIP9"/>
</dbReference>
<dbReference type="HOGENOM" id="CLU_028824_2_0_1"/>
<dbReference type="GO" id="GO:0046873">
    <property type="term" value="F:metal ion transmembrane transporter activity"/>
    <property type="evidence" value="ECO:0007669"/>
    <property type="project" value="InterPro"/>
</dbReference>
<feature type="transmembrane region" description="Helical" evidence="8">
    <location>
        <begin position="189"/>
        <end position="212"/>
    </location>
</feature>
<dbReference type="InterPro" id="IPR003689">
    <property type="entry name" value="ZIP"/>
</dbReference>
<protein>
    <submittedName>
        <fullName evidence="9">ZIP-like zinc transporter protein</fullName>
    </submittedName>
</protein>
<keyword evidence="6 8" id="KW-0472">Membrane</keyword>
<dbReference type="AlphaFoldDB" id="W4K6Z4"/>
<feature type="transmembrane region" description="Helical" evidence="8">
    <location>
        <begin position="224"/>
        <end position="247"/>
    </location>
</feature>
<dbReference type="InParanoid" id="W4K6Z4"/>
<accession>W4K6Z4</accession>
<dbReference type="GO" id="GO:0006829">
    <property type="term" value="P:zinc ion transport"/>
    <property type="evidence" value="ECO:0007669"/>
    <property type="project" value="InterPro"/>
</dbReference>
<evidence type="ECO:0000256" key="4">
    <source>
        <dbReference type="ARBA" id="ARBA00022989"/>
    </source>
</evidence>
<dbReference type="STRING" id="747525.W4K6Z4"/>
<dbReference type="GO" id="GO:0000139">
    <property type="term" value="C:Golgi membrane"/>
    <property type="evidence" value="ECO:0007669"/>
    <property type="project" value="UniProtKB-SubCell"/>
</dbReference>